<keyword evidence="13" id="KW-1185">Reference proteome</keyword>
<dbReference type="InterPro" id="IPR013708">
    <property type="entry name" value="Shikimate_DH-bd_N"/>
</dbReference>
<feature type="binding site" evidence="8">
    <location>
        <begin position="130"/>
        <end position="134"/>
    </location>
    <ligand>
        <name>NADP(+)</name>
        <dbReference type="ChEBI" id="CHEBI:58349"/>
    </ligand>
</feature>
<dbReference type="PANTHER" id="PTHR21089:SF1">
    <property type="entry name" value="BIFUNCTIONAL 3-DEHYDROQUINATE DEHYDRATASE_SHIKIMATE DEHYDROGENASE, CHLOROPLASTIC"/>
    <property type="match status" value="1"/>
</dbReference>
<accession>A0A220U5D4</accession>
<feature type="domain" description="Shikimate dehydrogenase substrate binding N-terminal" evidence="10">
    <location>
        <begin position="7"/>
        <end position="90"/>
    </location>
</feature>
<feature type="binding site" evidence="8">
    <location>
        <position position="244"/>
    </location>
    <ligand>
        <name>NADP(+)</name>
        <dbReference type="ChEBI" id="CHEBI:58349"/>
    </ligand>
</feature>
<dbReference type="NCBIfam" id="TIGR00507">
    <property type="entry name" value="aroE"/>
    <property type="match status" value="1"/>
</dbReference>
<evidence type="ECO:0000313" key="13">
    <source>
        <dbReference type="Proteomes" id="UP000198312"/>
    </source>
</evidence>
<keyword evidence="4 8" id="KW-0521">NADP</keyword>
<dbReference type="RefSeq" id="WP_089062385.1">
    <property type="nucleotide sequence ID" value="NZ_CP022315.1"/>
</dbReference>
<dbReference type="UniPathway" id="UPA00053">
    <property type="reaction ID" value="UER00087"/>
</dbReference>
<evidence type="ECO:0000259" key="9">
    <source>
        <dbReference type="Pfam" id="PF01488"/>
    </source>
</evidence>
<feature type="active site" description="Proton acceptor" evidence="8">
    <location>
        <position position="67"/>
    </location>
</feature>
<dbReference type="GO" id="GO:0009073">
    <property type="term" value="P:aromatic amino acid family biosynthetic process"/>
    <property type="evidence" value="ECO:0007669"/>
    <property type="project" value="UniProtKB-KW"/>
</dbReference>
<dbReference type="InterPro" id="IPR046346">
    <property type="entry name" value="Aminoacid_DH-like_N_sf"/>
</dbReference>
<dbReference type="Gene3D" id="3.40.50.720">
    <property type="entry name" value="NAD(P)-binding Rossmann-like Domain"/>
    <property type="match status" value="1"/>
</dbReference>
<protein>
    <recommendedName>
        <fullName evidence="2 8">Shikimate dehydrogenase (NADP(+))</fullName>
        <shortName evidence="8">SDH</shortName>
        <ecNumber evidence="2 8">1.1.1.25</ecNumber>
    </recommendedName>
</protein>
<dbReference type="HAMAP" id="MF_00222">
    <property type="entry name" value="Shikimate_DH_AroE"/>
    <property type="match status" value="1"/>
</dbReference>
<dbReference type="GO" id="GO:0004764">
    <property type="term" value="F:shikimate 3-dehydrogenase (NADP+) activity"/>
    <property type="evidence" value="ECO:0007669"/>
    <property type="project" value="UniProtKB-UniRule"/>
</dbReference>
<dbReference type="EMBL" id="CP022315">
    <property type="protein sequence ID" value="ASK63126.1"/>
    <property type="molecule type" value="Genomic_DNA"/>
</dbReference>
<comment type="subunit">
    <text evidence="8">Homodimer.</text>
</comment>
<evidence type="ECO:0000256" key="1">
    <source>
        <dbReference type="ARBA" id="ARBA00004871"/>
    </source>
</evidence>
<dbReference type="InterPro" id="IPR022893">
    <property type="entry name" value="Shikimate_DH_fam"/>
</dbReference>
<dbReference type="SUPFAM" id="SSF53223">
    <property type="entry name" value="Aminoacid dehydrogenase-like, N-terminal domain"/>
    <property type="match status" value="1"/>
</dbReference>
<feature type="binding site" evidence="8">
    <location>
        <position position="223"/>
    </location>
    <ligand>
        <name>shikimate</name>
        <dbReference type="ChEBI" id="CHEBI:36208"/>
    </ligand>
</feature>
<dbReference type="EC" id="1.1.1.25" evidence="2 8"/>
<feature type="domain" description="Quinate/shikimate 5-dehydrogenase/glutamyl-tRNA reductase" evidence="9">
    <location>
        <begin position="122"/>
        <end position="212"/>
    </location>
</feature>
<dbReference type="InterPro" id="IPR011342">
    <property type="entry name" value="Shikimate_DH"/>
</dbReference>
<dbReference type="Pfam" id="PF01488">
    <property type="entry name" value="Shikimate_DH"/>
    <property type="match status" value="1"/>
</dbReference>
<feature type="binding site" evidence="8">
    <location>
        <position position="251"/>
    </location>
    <ligand>
        <name>shikimate</name>
        <dbReference type="ChEBI" id="CHEBI:36208"/>
    </ligand>
</feature>
<dbReference type="GO" id="GO:0008652">
    <property type="term" value="P:amino acid biosynthetic process"/>
    <property type="evidence" value="ECO:0007669"/>
    <property type="project" value="UniProtKB-KW"/>
</dbReference>
<dbReference type="Pfam" id="PF18317">
    <property type="entry name" value="SDH_C"/>
    <property type="match status" value="1"/>
</dbReference>
<reference evidence="12 13" key="1">
    <citation type="submission" date="2017-07" db="EMBL/GenBank/DDBJ databases">
        <title>Virgibacillus sp. LM2416.</title>
        <authorList>
            <person name="Tak E.J."/>
            <person name="Bae J.-W."/>
        </authorList>
    </citation>
    <scope>NUCLEOTIDE SEQUENCE [LARGE SCALE GENOMIC DNA]</scope>
    <source>
        <strain evidence="12 13">LM2416</strain>
    </source>
</reference>
<dbReference type="CDD" id="cd01065">
    <property type="entry name" value="NAD_bind_Shikimate_DH"/>
    <property type="match status" value="1"/>
</dbReference>
<dbReference type="AlphaFoldDB" id="A0A220U5D4"/>
<sequence>MEYRFGLVGYPIEHSLSPWIHNKFILKAGFKGNYALYEINTTESFADRIKEIKNDMLDGFNVTVPYKQTIIPYLDDLDEKAAAIGAVNTVVCKGGKWTGYNTDGDGYLRSLIQAYPSIGQDTNKNVLIIGAGGAARGILYTLGQKGFNHIDLANRTLDSAHKLKDLFNLDNTNLLTLSEAENVLDSYDIIIQTTSVGMKPAQEKTIVNVNKLTKENIVSDIVYQPVTTAFLKDAENAGARIHRGHSMLLYQAQYAFELWTNIRVEINEMDQELFRQLEG</sequence>
<evidence type="ECO:0000313" key="12">
    <source>
        <dbReference type="EMBL" id="ASK63126.1"/>
    </source>
</evidence>
<comment type="catalytic activity">
    <reaction evidence="7 8">
        <text>shikimate + NADP(+) = 3-dehydroshikimate + NADPH + H(+)</text>
        <dbReference type="Rhea" id="RHEA:17737"/>
        <dbReference type="ChEBI" id="CHEBI:15378"/>
        <dbReference type="ChEBI" id="CHEBI:16630"/>
        <dbReference type="ChEBI" id="CHEBI:36208"/>
        <dbReference type="ChEBI" id="CHEBI:57783"/>
        <dbReference type="ChEBI" id="CHEBI:58349"/>
        <dbReference type="EC" id="1.1.1.25"/>
    </reaction>
</comment>
<dbReference type="GO" id="GO:0050661">
    <property type="term" value="F:NADP binding"/>
    <property type="evidence" value="ECO:0007669"/>
    <property type="project" value="InterPro"/>
</dbReference>
<keyword evidence="6 8" id="KW-0057">Aromatic amino acid biosynthesis</keyword>
<dbReference type="InterPro" id="IPR036291">
    <property type="entry name" value="NAD(P)-bd_dom_sf"/>
</dbReference>
<dbReference type="GO" id="GO:0009423">
    <property type="term" value="P:chorismate biosynthetic process"/>
    <property type="evidence" value="ECO:0007669"/>
    <property type="project" value="UniProtKB-UniRule"/>
</dbReference>
<comment type="function">
    <text evidence="8">Involved in the biosynthesis of the chorismate, which leads to the biosynthesis of aromatic amino acids. Catalyzes the reversible NADPH linked reduction of 3-dehydroshikimate (DHSA) to yield shikimate (SA).</text>
</comment>
<proteinExistence type="inferred from homology"/>
<keyword evidence="5 8" id="KW-0560">Oxidoreductase</keyword>
<dbReference type="InterPro" id="IPR006151">
    <property type="entry name" value="Shikm_DH/Glu-tRNA_Rdtase"/>
</dbReference>
<dbReference type="Proteomes" id="UP000198312">
    <property type="component" value="Chromosome"/>
</dbReference>
<gene>
    <name evidence="8 12" type="primary">aroE</name>
    <name evidence="12" type="ORF">CFK37_13695</name>
</gene>
<feature type="binding site" evidence="8">
    <location>
        <position position="221"/>
    </location>
    <ligand>
        <name>NADP(+)</name>
        <dbReference type="ChEBI" id="CHEBI:58349"/>
    </ligand>
</feature>
<feature type="domain" description="SDH C-terminal" evidence="11">
    <location>
        <begin position="244"/>
        <end position="273"/>
    </location>
</feature>
<dbReference type="InterPro" id="IPR041121">
    <property type="entry name" value="SDH_C"/>
</dbReference>
<comment type="similarity">
    <text evidence="8">Belongs to the shikimate dehydrogenase family.</text>
</comment>
<dbReference type="Gene3D" id="3.40.50.10860">
    <property type="entry name" value="Leucine Dehydrogenase, chain A, domain 1"/>
    <property type="match status" value="1"/>
</dbReference>
<evidence type="ECO:0000259" key="11">
    <source>
        <dbReference type="Pfam" id="PF18317"/>
    </source>
</evidence>
<evidence type="ECO:0000256" key="3">
    <source>
        <dbReference type="ARBA" id="ARBA00022605"/>
    </source>
</evidence>
<feature type="binding site" evidence="8">
    <location>
        <position position="88"/>
    </location>
    <ligand>
        <name>shikimate</name>
        <dbReference type="ChEBI" id="CHEBI:36208"/>
    </ligand>
</feature>
<evidence type="ECO:0000256" key="4">
    <source>
        <dbReference type="ARBA" id="ARBA00022857"/>
    </source>
</evidence>
<keyword evidence="3 8" id="KW-0028">Amino-acid biosynthesis</keyword>
<organism evidence="12 13">
    <name type="scientific">Virgibacillus phasianinus</name>
    <dbReference type="NCBI Taxonomy" id="2017483"/>
    <lineage>
        <taxon>Bacteria</taxon>
        <taxon>Bacillati</taxon>
        <taxon>Bacillota</taxon>
        <taxon>Bacilli</taxon>
        <taxon>Bacillales</taxon>
        <taxon>Bacillaceae</taxon>
        <taxon>Virgibacillus</taxon>
    </lineage>
</organism>
<comment type="caution">
    <text evidence="8">Lacks conserved residue(s) required for the propagation of feature annotation.</text>
</comment>
<comment type="pathway">
    <text evidence="1 8">Metabolic intermediate biosynthesis; chorismate biosynthesis; chorismate from D-erythrose 4-phosphate and phosphoenolpyruvate: step 4/7.</text>
</comment>
<name>A0A220U5D4_9BACI</name>
<feature type="binding site" evidence="8">
    <location>
        <position position="79"/>
    </location>
    <ligand>
        <name>NADP(+)</name>
        <dbReference type="ChEBI" id="CHEBI:58349"/>
    </ligand>
</feature>
<feature type="binding site" evidence="8">
    <location>
        <begin position="15"/>
        <end position="17"/>
    </location>
    <ligand>
        <name>shikimate</name>
        <dbReference type="ChEBI" id="CHEBI:36208"/>
    </ligand>
</feature>
<evidence type="ECO:0000256" key="8">
    <source>
        <dbReference type="HAMAP-Rule" id="MF_00222"/>
    </source>
</evidence>
<dbReference type="PANTHER" id="PTHR21089">
    <property type="entry name" value="SHIKIMATE DEHYDROGENASE"/>
    <property type="match status" value="1"/>
</dbReference>
<feature type="binding site" evidence="8">
    <location>
        <position position="63"/>
    </location>
    <ligand>
        <name>shikimate</name>
        <dbReference type="ChEBI" id="CHEBI:36208"/>
    </ligand>
</feature>
<dbReference type="KEGG" id="vil:CFK37_13695"/>
<evidence type="ECO:0000259" key="10">
    <source>
        <dbReference type="Pfam" id="PF08501"/>
    </source>
</evidence>
<evidence type="ECO:0000256" key="5">
    <source>
        <dbReference type="ARBA" id="ARBA00023002"/>
    </source>
</evidence>
<dbReference type="OrthoDB" id="9792692at2"/>
<dbReference type="SUPFAM" id="SSF51735">
    <property type="entry name" value="NAD(P)-binding Rossmann-fold domains"/>
    <property type="match status" value="1"/>
</dbReference>
<dbReference type="GO" id="GO:0005829">
    <property type="term" value="C:cytosol"/>
    <property type="evidence" value="ECO:0007669"/>
    <property type="project" value="TreeGrafter"/>
</dbReference>
<evidence type="ECO:0000256" key="7">
    <source>
        <dbReference type="ARBA" id="ARBA00049442"/>
    </source>
</evidence>
<feature type="binding site" evidence="8">
    <location>
        <position position="103"/>
    </location>
    <ligand>
        <name>shikimate</name>
        <dbReference type="ChEBI" id="CHEBI:36208"/>
    </ligand>
</feature>
<dbReference type="Pfam" id="PF08501">
    <property type="entry name" value="Shikimate_dh_N"/>
    <property type="match status" value="1"/>
</dbReference>
<evidence type="ECO:0000256" key="2">
    <source>
        <dbReference type="ARBA" id="ARBA00012962"/>
    </source>
</evidence>
<evidence type="ECO:0000256" key="6">
    <source>
        <dbReference type="ARBA" id="ARBA00023141"/>
    </source>
</evidence>
<dbReference type="GO" id="GO:0019632">
    <property type="term" value="P:shikimate metabolic process"/>
    <property type="evidence" value="ECO:0007669"/>
    <property type="project" value="InterPro"/>
</dbReference>